<dbReference type="EMBL" id="LYDR01000020">
    <property type="protein sequence ID" value="ODA36515.1"/>
    <property type="molecule type" value="Genomic_DNA"/>
</dbReference>
<dbReference type="SUPFAM" id="SSF142433">
    <property type="entry name" value="CinA-like"/>
    <property type="match status" value="1"/>
</dbReference>
<name>A0A1C3ETL1_9PLAN</name>
<gene>
    <name evidence="2" type="ORF">A6X21_02195</name>
</gene>
<keyword evidence="3" id="KW-1185">Reference proteome</keyword>
<feature type="domain" description="CinA C-terminal" evidence="1">
    <location>
        <begin position="7"/>
        <end position="129"/>
    </location>
</feature>
<proteinExistence type="predicted"/>
<evidence type="ECO:0000313" key="2">
    <source>
        <dbReference type="EMBL" id="ODA36515.1"/>
    </source>
</evidence>
<dbReference type="AlphaFoldDB" id="A0A1C3ETL1"/>
<dbReference type="Proteomes" id="UP000094828">
    <property type="component" value="Unassembled WGS sequence"/>
</dbReference>
<accession>A0A1C3ETL1</accession>
<evidence type="ECO:0000259" key="1">
    <source>
        <dbReference type="Pfam" id="PF02464"/>
    </source>
</evidence>
<dbReference type="RefSeq" id="WP_068845562.1">
    <property type="nucleotide sequence ID" value="NZ_LYDR01000020.1"/>
</dbReference>
<dbReference type="NCBIfam" id="TIGR00199">
    <property type="entry name" value="PncC_domain"/>
    <property type="match status" value="1"/>
</dbReference>
<dbReference type="OrthoDB" id="281405at2"/>
<dbReference type="STRING" id="1841610.A6X21_02195"/>
<comment type="caution">
    <text evidence="2">The sequence shown here is derived from an EMBL/GenBank/DDBJ whole genome shotgun (WGS) entry which is preliminary data.</text>
</comment>
<protein>
    <recommendedName>
        <fullName evidence="1">CinA C-terminal domain-containing protein</fullName>
    </recommendedName>
</protein>
<evidence type="ECO:0000313" key="3">
    <source>
        <dbReference type="Proteomes" id="UP000094828"/>
    </source>
</evidence>
<sequence length="180" mass="19257">MPTPLEQAAARLAGRLAENKQRLILAESCTAGLVSATLAQTPGISTWLCGSAVVYQEQTKTAWLGVSPATLAQYTAVSREVAQAMAAGVLQLTPQADIAAAITGHLGPHAPISQDGEVHAAIVFRDANQILKSTCWHLPSQVPAEISETLRVWRQHEVARLFIEFVTEQIPGPQAEFIAK</sequence>
<organism evidence="2 3">
    <name type="scientific">Planctopirus hydrillae</name>
    <dbReference type="NCBI Taxonomy" id="1841610"/>
    <lineage>
        <taxon>Bacteria</taxon>
        <taxon>Pseudomonadati</taxon>
        <taxon>Planctomycetota</taxon>
        <taxon>Planctomycetia</taxon>
        <taxon>Planctomycetales</taxon>
        <taxon>Planctomycetaceae</taxon>
        <taxon>Planctopirus</taxon>
    </lineage>
</organism>
<reference evidence="2 3" key="1">
    <citation type="submission" date="2016-05" db="EMBL/GenBank/DDBJ databases">
        <title>Genomic and physiological characterization of Planctopirus sp. isolated from fresh water lake.</title>
        <authorList>
            <person name="Subhash Y."/>
            <person name="Ramana C."/>
        </authorList>
    </citation>
    <scope>NUCLEOTIDE SEQUENCE [LARGE SCALE GENOMIC DNA]</scope>
    <source>
        <strain evidence="2 3">JC280</strain>
    </source>
</reference>
<dbReference type="InterPro" id="IPR036653">
    <property type="entry name" value="CinA-like_C"/>
</dbReference>
<dbReference type="Pfam" id="PF02464">
    <property type="entry name" value="CinA"/>
    <property type="match status" value="1"/>
</dbReference>
<dbReference type="Gene3D" id="3.90.950.20">
    <property type="entry name" value="CinA-like"/>
    <property type="match status" value="1"/>
</dbReference>
<dbReference type="InterPro" id="IPR008136">
    <property type="entry name" value="CinA_C"/>
</dbReference>